<dbReference type="SMART" id="SM00034">
    <property type="entry name" value="CLECT"/>
    <property type="match status" value="1"/>
</dbReference>
<dbReference type="AlphaFoldDB" id="A0A9N9SZT1"/>
<sequence length="190" mass="22189">MCFKFVRVFILVNAFLSNYVNAQNLDQFGDPQYQPSLHLITNGNKSYYIGDIFQGNFFRSEQFCRQHGMNLVSISSSEENDFLKTVIVKQGKKSGDESDEFWTSGTKLPDSHKWIWFTTGRTIPYFNWLKGQPDSNKDYQCIQAKITNDVLQWSNKDCWEEYHFICETTRAVLEGTAINNDYSHLINARY</sequence>
<dbReference type="InterPro" id="IPR001304">
    <property type="entry name" value="C-type_lectin-like"/>
</dbReference>
<evidence type="ECO:0000256" key="1">
    <source>
        <dbReference type="ARBA" id="ARBA00023157"/>
    </source>
</evidence>
<dbReference type="InterPro" id="IPR016187">
    <property type="entry name" value="CTDL_fold"/>
</dbReference>
<dbReference type="PROSITE" id="PS50041">
    <property type="entry name" value="C_TYPE_LECTIN_2"/>
    <property type="match status" value="1"/>
</dbReference>
<dbReference type="Proteomes" id="UP001153709">
    <property type="component" value="Chromosome 4"/>
</dbReference>
<dbReference type="Gene3D" id="3.10.100.10">
    <property type="entry name" value="Mannose-Binding Protein A, subunit A"/>
    <property type="match status" value="1"/>
</dbReference>
<organism evidence="4 5">
    <name type="scientific">Diabrotica balteata</name>
    <name type="common">Banded cucumber beetle</name>
    <dbReference type="NCBI Taxonomy" id="107213"/>
    <lineage>
        <taxon>Eukaryota</taxon>
        <taxon>Metazoa</taxon>
        <taxon>Ecdysozoa</taxon>
        <taxon>Arthropoda</taxon>
        <taxon>Hexapoda</taxon>
        <taxon>Insecta</taxon>
        <taxon>Pterygota</taxon>
        <taxon>Neoptera</taxon>
        <taxon>Endopterygota</taxon>
        <taxon>Coleoptera</taxon>
        <taxon>Polyphaga</taxon>
        <taxon>Cucujiformia</taxon>
        <taxon>Chrysomeloidea</taxon>
        <taxon>Chrysomelidae</taxon>
        <taxon>Galerucinae</taxon>
        <taxon>Diabroticina</taxon>
        <taxon>Diabroticites</taxon>
        <taxon>Diabrotica</taxon>
    </lineage>
</organism>
<protein>
    <recommendedName>
        <fullName evidence="3">C-type lectin domain-containing protein</fullName>
    </recommendedName>
</protein>
<dbReference type="PANTHER" id="PTHR22803">
    <property type="entry name" value="MANNOSE, PHOSPHOLIPASE, LECTIN RECEPTOR RELATED"/>
    <property type="match status" value="1"/>
</dbReference>
<dbReference type="OrthoDB" id="6755816at2759"/>
<keyword evidence="2" id="KW-0732">Signal</keyword>
<evidence type="ECO:0000256" key="2">
    <source>
        <dbReference type="SAM" id="SignalP"/>
    </source>
</evidence>
<accession>A0A9N9SZT1</accession>
<evidence type="ECO:0000313" key="4">
    <source>
        <dbReference type="EMBL" id="CAG9832700.1"/>
    </source>
</evidence>
<feature type="chain" id="PRO_5040481854" description="C-type lectin domain-containing protein" evidence="2">
    <location>
        <begin position="23"/>
        <end position="190"/>
    </location>
</feature>
<gene>
    <name evidence="4" type="ORF">DIABBA_LOCUS6154</name>
</gene>
<feature type="domain" description="C-type lectin" evidence="3">
    <location>
        <begin position="42"/>
        <end position="167"/>
    </location>
</feature>
<evidence type="ECO:0000313" key="5">
    <source>
        <dbReference type="Proteomes" id="UP001153709"/>
    </source>
</evidence>
<keyword evidence="5" id="KW-1185">Reference proteome</keyword>
<dbReference type="InterPro" id="IPR050111">
    <property type="entry name" value="C-type_lectin/snaclec_domain"/>
</dbReference>
<name>A0A9N9SZT1_DIABA</name>
<dbReference type="InterPro" id="IPR018378">
    <property type="entry name" value="C-type_lectin_CS"/>
</dbReference>
<feature type="signal peptide" evidence="2">
    <location>
        <begin position="1"/>
        <end position="22"/>
    </location>
</feature>
<reference evidence="4" key="1">
    <citation type="submission" date="2022-01" db="EMBL/GenBank/DDBJ databases">
        <authorList>
            <person name="King R."/>
        </authorList>
    </citation>
    <scope>NUCLEOTIDE SEQUENCE</scope>
</reference>
<dbReference type="SUPFAM" id="SSF56436">
    <property type="entry name" value="C-type lectin-like"/>
    <property type="match status" value="1"/>
</dbReference>
<dbReference type="CDD" id="cd00037">
    <property type="entry name" value="CLECT"/>
    <property type="match status" value="1"/>
</dbReference>
<keyword evidence="1" id="KW-1015">Disulfide bond</keyword>
<evidence type="ECO:0000259" key="3">
    <source>
        <dbReference type="PROSITE" id="PS50041"/>
    </source>
</evidence>
<dbReference type="EMBL" id="OU898279">
    <property type="protein sequence ID" value="CAG9832700.1"/>
    <property type="molecule type" value="Genomic_DNA"/>
</dbReference>
<dbReference type="Pfam" id="PF00059">
    <property type="entry name" value="Lectin_C"/>
    <property type="match status" value="1"/>
</dbReference>
<dbReference type="InterPro" id="IPR016186">
    <property type="entry name" value="C-type_lectin-like/link_sf"/>
</dbReference>
<proteinExistence type="predicted"/>
<dbReference type="PROSITE" id="PS00615">
    <property type="entry name" value="C_TYPE_LECTIN_1"/>
    <property type="match status" value="1"/>
</dbReference>